<evidence type="ECO:0000256" key="2">
    <source>
        <dbReference type="ARBA" id="ARBA00023163"/>
    </source>
</evidence>
<dbReference type="InterPro" id="IPR009594">
    <property type="entry name" value="Tscrpt_reg_HTH_AraC_N"/>
</dbReference>
<dbReference type="OrthoDB" id="9802263at2"/>
<dbReference type="SMART" id="SM00342">
    <property type="entry name" value="HTH_ARAC"/>
    <property type="match status" value="1"/>
</dbReference>
<dbReference type="AlphaFoldDB" id="A0A2N1J1Q5"/>
<keyword evidence="2" id="KW-0804">Transcription</keyword>
<evidence type="ECO:0000313" key="4">
    <source>
        <dbReference type="EMBL" id="PKI80499.1"/>
    </source>
</evidence>
<feature type="domain" description="HTH araC/xylS-type" evidence="3">
    <location>
        <begin position="197"/>
        <end position="295"/>
    </location>
</feature>
<evidence type="ECO:0000313" key="5">
    <source>
        <dbReference type="Proteomes" id="UP000233248"/>
    </source>
</evidence>
<dbReference type="Pfam" id="PF06719">
    <property type="entry name" value="AraC_N"/>
    <property type="match status" value="1"/>
</dbReference>
<gene>
    <name evidence="4" type="ORF">CP960_08785</name>
</gene>
<organism evidence="4 5">
    <name type="scientific">Malaciobacter halophilus</name>
    <dbReference type="NCBI Taxonomy" id="197482"/>
    <lineage>
        <taxon>Bacteria</taxon>
        <taxon>Pseudomonadati</taxon>
        <taxon>Campylobacterota</taxon>
        <taxon>Epsilonproteobacteria</taxon>
        <taxon>Campylobacterales</taxon>
        <taxon>Arcobacteraceae</taxon>
        <taxon>Malaciobacter</taxon>
    </lineage>
</organism>
<dbReference type="SUPFAM" id="SSF46689">
    <property type="entry name" value="Homeodomain-like"/>
    <property type="match status" value="2"/>
</dbReference>
<sequence>MKEKIKNLQEDLLKFINNKYCISNINGEVKTQIPNLDFYFSNEKTQFNTIIYEPSICIILQGEKIVDFGNEVYQYNSNEYLISSTHIPAKVKIKKTPYISFRIKFELEEIYNVIKNINQEKLIFKEKSEKGLFFNNIDEKLFEPICRLIKLLNRQEDEIKYLYPLIIKEILFILIKDESGYFLNKFAMEGTVSNKIVKTISDIKDNFNKKLNVKQLARNIDMSESSLYQNFKTITSMSPIQFQKKIRLEEAKLMLLNQNITACEVAFIVGYESPSQFSREYSKMFGMAPKAHISYLKSLNKKI</sequence>
<dbReference type="InterPro" id="IPR009057">
    <property type="entry name" value="Homeodomain-like_sf"/>
</dbReference>
<keyword evidence="1" id="KW-0805">Transcription regulation</keyword>
<dbReference type="PANTHER" id="PTHR43436:SF1">
    <property type="entry name" value="TRANSCRIPTIONAL REGULATORY PROTEIN"/>
    <property type="match status" value="1"/>
</dbReference>
<protein>
    <submittedName>
        <fullName evidence="4">AraC family transcriptional regulator</fullName>
    </submittedName>
</protein>
<dbReference type="EMBL" id="NXIF01000033">
    <property type="protein sequence ID" value="PKI80499.1"/>
    <property type="molecule type" value="Genomic_DNA"/>
</dbReference>
<dbReference type="Pfam" id="PF12833">
    <property type="entry name" value="HTH_18"/>
    <property type="match status" value="1"/>
</dbReference>
<name>A0A2N1J1Q5_9BACT</name>
<dbReference type="GO" id="GO:0043565">
    <property type="term" value="F:sequence-specific DNA binding"/>
    <property type="evidence" value="ECO:0007669"/>
    <property type="project" value="InterPro"/>
</dbReference>
<accession>A0A2N1J1Q5</accession>
<dbReference type="KEGG" id="ahs:AHALO_2486"/>
<dbReference type="GO" id="GO:0003700">
    <property type="term" value="F:DNA-binding transcription factor activity"/>
    <property type="evidence" value="ECO:0007669"/>
    <property type="project" value="InterPro"/>
</dbReference>
<keyword evidence="5" id="KW-1185">Reference proteome</keyword>
<dbReference type="InterPro" id="IPR018060">
    <property type="entry name" value="HTH_AraC"/>
</dbReference>
<comment type="caution">
    <text evidence="4">The sequence shown here is derived from an EMBL/GenBank/DDBJ whole genome shotgun (WGS) entry which is preliminary data.</text>
</comment>
<dbReference type="PANTHER" id="PTHR43436">
    <property type="entry name" value="ARAC-FAMILY TRANSCRIPTIONAL REGULATOR"/>
    <property type="match status" value="1"/>
</dbReference>
<dbReference type="PROSITE" id="PS01124">
    <property type="entry name" value="HTH_ARAC_FAMILY_2"/>
    <property type="match status" value="1"/>
</dbReference>
<reference evidence="4 5" key="1">
    <citation type="submission" date="2017-09" db="EMBL/GenBank/DDBJ databases">
        <title>Genomics of the genus Arcobacter.</title>
        <authorList>
            <person name="Perez-Cataluna A."/>
            <person name="Figueras M.J."/>
            <person name="Salas-Masso N."/>
        </authorList>
    </citation>
    <scope>NUCLEOTIDE SEQUENCE [LARGE SCALE GENOMIC DNA]</scope>
    <source>
        <strain evidence="4 5">DSM 18005</strain>
    </source>
</reference>
<proteinExistence type="predicted"/>
<dbReference type="RefSeq" id="WP_101185044.1">
    <property type="nucleotide sequence ID" value="NZ_CP031218.1"/>
</dbReference>
<evidence type="ECO:0000259" key="3">
    <source>
        <dbReference type="PROSITE" id="PS01124"/>
    </source>
</evidence>
<dbReference type="Proteomes" id="UP000233248">
    <property type="component" value="Unassembled WGS sequence"/>
</dbReference>
<evidence type="ECO:0000256" key="1">
    <source>
        <dbReference type="ARBA" id="ARBA00023015"/>
    </source>
</evidence>
<dbReference type="Gene3D" id="1.10.10.60">
    <property type="entry name" value="Homeodomain-like"/>
    <property type="match status" value="1"/>
</dbReference>